<keyword evidence="3" id="KW-1185">Reference proteome</keyword>
<evidence type="ECO:0000256" key="1">
    <source>
        <dbReference type="SAM" id="MobiDB-lite"/>
    </source>
</evidence>
<feature type="region of interest" description="Disordered" evidence="1">
    <location>
        <begin position="1"/>
        <end position="124"/>
    </location>
</feature>
<accession>A0A444UJT8</accession>
<dbReference type="EMBL" id="SCEB01214438">
    <property type="protein sequence ID" value="RXM35368.1"/>
    <property type="molecule type" value="Genomic_DNA"/>
</dbReference>
<dbReference type="Proteomes" id="UP000289886">
    <property type="component" value="Unassembled WGS sequence"/>
</dbReference>
<gene>
    <name evidence="2" type="ORF">EOD39_13073</name>
</gene>
<sequence>MGERPTLTLPDQMVTQRGTGPQWRQWKTGQGPLAGGGGSPARLPRVMQDHTKDGGGKGGSSEAPRNRYFSNQDRHSTGQLSSEAGPHYPDSPITGLNSPPLTTIVAPSPADLTVVPRRSRRVGQ</sequence>
<dbReference type="AlphaFoldDB" id="A0A444UJT8"/>
<proteinExistence type="predicted"/>
<evidence type="ECO:0000313" key="3">
    <source>
        <dbReference type="Proteomes" id="UP000289886"/>
    </source>
</evidence>
<evidence type="ECO:0000313" key="2">
    <source>
        <dbReference type="EMBL" id="RXM35368.1"/>
    </source>
</evidence>
<comment type="caution">
    <text evidence="2">The sequence shown here is derived from an EMBL/GenBank/DDBJ whole genome shotgun (WGS) entry which is preliminary data.</text>
</comment>
<reference evidence="2 3" key="1">
    <citation type="submission" date="2019-01" db="EMBL/GenBank/DDBJ databases">
        <title>Draft Genome and Complete Hox-Cluster Characterization of the Sterlet Sturgeon (Acipenser ruthenus).</title>
        <authorList>
            <person name="Wei Q."/>
        </authorList>
    </citation>
    <scope>NUCLEOTIDE SEQUENCE [LARGE SCALE GENOMIC DNA]</scope>
    <source>
        <strain evidence="2">WHYD16114868_AA</strain>
        <tissue evidence="2">Blood</tissue>
    </source>
</reference>
<protein>
    <submittedName>
        <fullName evidence="2">Uncharacterized protein</fullName>
    </submittedName>
</protein>
<name>A0A444UJT8_ACIRT</name>
<organism evidence="2 3">
    <name type="scientific">Acipenser ruthenus</name>
    <name type="common">Sterlet sturgeon</name>
    <dbReference type="NCBI Taxonomy" id="7906"/>
    <lineage>
        <taxon>Eukaryota</taxon>
        <taxon>Metazoa</taxon>
        <taxon>Chordata</taxon>
        <taxon>Craniata</taxon>
        <taxon>Vertebrata</taxon>
        <taxon>Euteleostomi</taxon>
        <taxon>Actinopterygii</taxon>
        <taxon>Chondrostei</taxon>
        <taxon>Acipenseriformes</taxon>
        <taxon>Acipenseridae</taxon>
        <taxon>Acipenser</taxon>
    </lineage>
</organism>